<dbReference type="AlphaFoldDB" id="A0A0F9RKK6"/>
<gene>
    <name evidence="3" type="ORF">LCGC14_0884150</name>
</gene>
<dbReference type="InterPro" id="IPR018712">
    <property type="entry name" value="Tle1-like_cat"/>
</dbReference>
<dbReference type="Gene3D" id="2.60.200.60">
    <property type="match status" value="1"/>
</dbReference>
<dbReference type="InterPro" id="IPR008727">
    <property type="entry name" value="PAAR_motif"/>
</dbReference>
<comment type="caution">
    <text evidence="3">The sequence shown here is derived from an EMBL/GenBank/DDBJ whole genome shotgun (WGS) entry which is preliminary data.</text>
</comment>
<proteinExistence type="predicted"/>
<dbReference type="Pfam" id="PF09994">
    <property type="entry name" value="T6SS_Tle1-like_cat"/>
    <property type="match status" value="1"/>
</dbReference>
<protein>
    <recommendedName>
        <fullName evidence="2">T6SS Phospholipase effector Tle1-like catalytic domain-containing protein</fullName>
    </recommendedName>
</protein>
<evidence type="ECO:0000313" key="3">
    <source>
        <dbReference type="EMBL" id="KKN25506.1"/>
    </source>
</evidence>
<dbReference type="PANTHER" id="PTHR33840">
    <property type="match status" value="1"/>
</dbReference>
<feature type="compositionally biased region" description="Acidic residues" evidence="1">
    <location>
        <begin position="141"/>
        <end position="154"/>
    </location>
</feature>
<feature type="region of interest" description="Disordered" evidence="1">
    <location>
        <begin position="134"/>
        <end position="157"/>
    </location>
</feature>
<dbReference type="Pfam" id="PF05488">
    <property type="entry name" value="PAAR_motif"/>
    <property type="match status" value="1"/>
</dbReference>
<organism evidence="3">
    <name type="scientific">marine sediment metagenome</name>
    <dbReference type="NCBI Taxonomy" id="412755"/>
    <lineage>
        <taxon>unclassified sequences</taxon>
        <taxon>metagenomes</taxon>
        <taxon>ecological metagenomes</taxon>
    </lineage>
</organism>
<reference evidence="3" key="1">
    <citation type="journal article" date="2015" name="Nature">
        <title>Complex archaea that bridge the gap between prokaryotes and eukaryotes.</title>
        <authorList>
            <person name="Spang A."/>
            <person name="Saw J.H."/>
            <person name="Jorgensen S.L."/>
            <person name="Zaremba-Niedzwiedzka K."/>
            <person name="Martijn J."/>
            <person name="Lind A.E."/>
            <person name="van Eijk R."/>
            <person name="Schleper C."/>
            <person name="Guy L."/>
            <person name="Ettema T.J."/>
        </authorList>
    </citation>
    <scope>NUCLEOTIDE SEQUENCE</scope>
</reference>
<feature type="domain" description="T6SS Phospholipase effector Tle1-like catalytic" evidence="2">
    <location>
        <begin position="347"/>
        <end position="441"/>
    </location>
</feature>
<accession>A0A0F9RKK6</accession>
<dbReference type="EMBL" id="LAZR01002797">
    <property type="protein sequence ID" value="KKN25506.1"/>
    <property type="molecule type" value="Genomic_DNA"/>
</dbReference>
<dbReference type="CDD" id="cd14743">
    <property type="entry name" value="PAAR_CT_1"/>
    <property type="match status" value="1"/>
</dbReference>
<dbReference type="PANTHER" id="PTHR33840:SF1">
    <property type="entry name" value="TLE1 PHOSPHOLIPASE DOMAIN-CONTAINING PROTEIN"/>
    <property type="match status" value="1"/>
</dbReference>
<name>A0A0F9RKK6_9ZZZZ</name>
<evidence type="ECO:0000259" key="2">
    <source>
        <dbReference type="Pfam" id="PF09994"/>
    </source>
</evidence>
<evidence type="ECO:0000256" key="1">
    <source>
        <dbReference type="SAM" id="MobiDB-lite"/>
    </source>
</evidence>
<sequence length="626" mass="68406">MSNLIAACVGDMHVCPIKGHGSSPIMQNGSDILVEGKPIARVGDVTGCGAVITQGYPLALADGMPVAYLGSPTNHGGSIVSGNPRVILGVATNTAPIVDFAMAGALDNKGQLTPGAKELLNKDPQEFVRRAAQKGALIDEGIPDESPDNSSEEEDRPKIRVEAGLFFDGTGNSRGNTQAYQQKLDECLTANAVGSISEEECSNELSQVMEGSYLNAETNVSKLETLYFKDTIEKDGSPTHRLSVYISGVGTKLGELDDGQSMGLGLGEQGILKKIEEGAADLVVQLKRSVYELIDELVLDVFGFSRGAATARHFVSREIYDTTGSLYGEYKGALVRAFEREGIPWPKKMTVRFLGLFDTVAGVADVGNLDFSAHDAETGRINVNLKPDHAQQAVQFVARDERRHNFSLNSLRSESGNLPDNFNEWVLPGAHSDIGGGYPDRFHERIEVRPPLVITGKNRRNPEASFEFSRMLQERALIKGEGWIGSHNPLATLEIEQKRLPMLPTQPSLSGNNVALHLWLDRQVRGEYSRIPLYLMHKLAVDAGVPFEPVPTDNPQFVLPTELMTIARNLAAYVWHGQNLLVSSESKALLKQRYIHHSDHYLEIGPMYPLRPAKSGRRAIHPNESQ</sequence>